<dbReference type="InterPro" id="IPR045584">
    <property type="entry name" value="Pilin-like"/>
</dbReference>
<evidence type="ECO:0000256" key="3">
    <source>
        <dbReference type="ARBA" id="ARBA00022692"/>
    </source>
</evidence>
<accession>A0ABR7JT15</accession>
<feature type="transmembrane region" description="Helical" evidence="6">
    <location>
        <begin position="12"/>
        <end position="35"/>
    </location>
</feature>
<name>A0ABR7JT15_9FIRM</name>
<dbReference type="InterPro" id="IPR012902">
    <property type="entry name" value="N_methyl_site"/>
</dbReference>
<sequence length="160" mass="16932">MLNKKKNNKGFTLVELLVVIAIIGILAVVAVPALFSNIEKSKVAKLESNISAIKSAALTYYTDNNTYFETQSNASTIEQLQSGSLGEYLEDLKSAFGSETYGIAGKVDANNGNSILTINLGKSKLSSKAIKKLESDIGATTPDGKNITYTIIKGGFTSGS</sequence>
<evidence type="ECO:0000256" key="6">
    <source>
        <dbReference type="SAM" id="Phobius"/>
    </source>
</evidence>
<keyword evidence="8" id="KW-1185">Reference proteome</keyword>
<evidence type="ECO:0000256" key="4">
    <source>
        <dbReference type="ARBA" id="ARBA00022989"/>
    </source>
</evidence>
<dbReference type="SUPFAM" id="SSF54523">
    <property type="entry name" value="Pili subunits"/>
    <property type="match status" value="1"/>
</dbReference>
<gene>
    <name evidence="7" type="ORF">H8923_14735</name>
</gene>
<dbReference type="Pfam" id="PF22434">
    <property type="entry name" value="PilW_C"/>
    <property type="match status" value="1"/>
</dbReference>
<dbReference type="PANTHER" id="PTHR30093">
    <property type="entry name" value="GENERAL SECRETION PATHWAY PROTEIN G"/>
    <property type="match status" value="1"/>
</dbReference>
<evidence type="ECO:0000256" key="1">
    <source>
        <dbReference type="ARBA" id="ARBA00004167"/>
    </source>
</evidence>
<comment type="subcellular location">
    <subcellularLocation>
        <location evidence="1">Membrane</location>
        <topology evidence="1">Single-pass membrane protein</topology>
    </subcellularLocation>
</comment>
<evidence type="ECO:0000256" key="2">
    <source>
        <dbReference type="ARBA" id="ARBA00022481"/>
    </source>
</evidence>
<comment type="caution">
    <text evidence="7">The sequence shown here is derived from an EMBL/GenBank/DDBJ whole genome shotgun (WGS) entry which is preliminary data.</text>
</comment>
<organism evidence="7 8">
    <name type="scientific">Romboutsia faecis</name>
    <dbReference type="NCBI Taxonomy" id="2764597"/>
    <lineage>
        <taxon>Bacteria</taxon>
        <taxon>Bacillati</taxon>
        <taxon>Bacillota</taxon>
        <taxon>Clostridia</taxon>
        <taxon>Peptostreptococcales</taxon>
        <taxon>Peptostreptococcaceae</taxon>
        <taxon>Romboutsia</taxon>
    </lineage>
</organism>
<dbReference type="NCBIfam" id="TIGR02532">
    <property type="entry name" value="IV_pilin_GFxxxE"/>
    <property type="match status" value="1"/>
</dbReference>
<keyword evidence="3 6" id="KW-0812">Transmembrane</keyword>
<proteinExistence type="predicted"/>
<dbReference type="RefSeq" id="WP_153972696.1">
    <property type="nucleotide sequence ID" value="NZ_JACRWE010000009.1"/>
</dbReference>
<evidence type="ECO:0000256" key="5">
    <source>
        <dbReference type="ARBA" id="ARBA00023136"/>
    </source>
</evidence>
<evidence type="ECO:0000313" key="7">
    <source>
        <dbReference type="EMBL" id="MBC5998015.1"/>
    </source>
</evidence>
<dbReference type="Pfam" id="PF07963">
    <property type="entry name" value="N_methyl"/>
    <property type="match status" value="1"/>
</dbReference>
<keyword evidence="4 6" id="KW-1133">Transmembrane helix</keyword>
<dbReference type="EMBL" id="JACRWE010000009">
    <property type="protein sequence ID" value="MBC5998015.1"/>
    <property type="molecule type" value="Genomic_DNA"/>
</dbReference>
<dbReference type="PANTHER" id="PTHR30093:SF44">
    <property type="entry name" value="TYPE II SECRETION SYSTEM CORE PROTEIN G"/>
    <property type="match status" value="1"/>
</dbReference>
<keyword evidence="2" id="KW-0488">Methylation</keyword>
<dbReference type="InterPro" id="IPR000983">
    <property type="entry name" value="Bac_GSPG_pilin"/>
</dbReference>
<dbReference type="Proteomes" id="UP000609849">
    <property type="component" value="Unassembled WGS sequence"/>
</dbReference>
<dbReference type="PRINTS" id="PR00813">
    <property type="entry name" value="BCTERIALGSPG"/>
</dbReference>
<evidence type="ECO:0000313" key="8">
    <source>
        <dbReference type="Proteomes" id="UP000609849"/>
    </source>
</evidence>
<dbReference type="PROSITE" id="PS00409">
    <property type="entry name" value="PROKAR_NTER_METHYL"/>
    <property type="match status" value="1"/>
</dbReference>
<protein>
    <submittedName>
        <fullName evidence="7">Prepilin-type N-terminal cleavage/methylation domain-containing protein</fullName>
    </submittedName>
</protein>
<dbReference type="Gene3D" id="3.30.700.10">
    <property type="entry name" value="Glycoprotein, Type 4 Pilin"/>
    <property type="match status" value="1"/>
</dbReference>
<reference evidence="7 8" key="1">
    <citation type="submission" date="2020-08" db="EMBL/GenBank/DDBJ databases">
        <authorList>
            <person name="Liu C."/>
            <person name="Sun Q."/>
        </authorList>
    </citation>
    <scope>NUCLEOTIDE SEQUENCE [LARGE SCALE GENOMIC DNA]</scope>
    <source>
        <strain evidence="7 8">NSJ-18</strain>
    </source>
</reference>
<keyword evidence="5 6" id="KW-0472">Membrane</keyword>